<dbReference type="SUPFAM" id="SSF51735">
    <property type="entry name" value="NAD(P)-binding Rossmann-fold domains"/>
    <property type="match status" value="1"/>
</dbReference>
<evidence type="ECO:0000313" key="3">
    <source>
        <dbReference type="Proteomes" id="UP001165060"/>
    </source>
</evidence>
<dbReference type="Pfam" id="PF00106">
    <property type="entry name" value="adh_short"/>
    <property type="match status" value="1"/>
</dbReference>
<proteinExistence type="predicted"/>
<reference evidence="2 3" key="1">
    <citation type="journal article" date="2023" name="Commun. Biol.">
        <title>Genome analysis of Parmales, the sister group of diatoms, reveals the evolutionary specialization of diatoms from phago-mixotrophs to photoautotrophs.</title>
        <authorList>
            <person name="Ban H."/>
            <person name="Sato S."/>
            <person name="Yoshikawa S."/>
            <person name="Yamada K."/>
            <person name="Nakamura Y."/>
            <person name="Ichinomiya M."/>
            <person name="Sato N."/>
            <person name="Blanc-Mathieu R."/>
            <person name="Endo H."/>
            <person name="Kuwata A."/>
            <person name="Ogata H."/>
        </authorList>
    </citation>
    <scope>NUCLEOTIDE SEQUENCE [LARGE SCALE GENOMIC DNA]</scope>
</reference>
<dbReference type="Proteomes" id="UP001165060">
    <property type="component" value="Unassembled WGS sequence"/>
</dbReference>
<dbReference type="Gene3D" id="3.40.50.720">
    <property type="entry name" value="NAD(P)-binding Rossmann-like Domain"/>
    <property type="match status" value="1"/>
</dbReference>
<keyword evidence="3" id="KW-1185">Reference proteome</keyword>
<evidence type="ECO:0000256" key="1">
    <source>
        <dbReference type="ARBA" id="ARBA00023002"/>
    </source>
</evidence>
<accession>A0ABQ6MN63</accession>
<dbReference type="EMBL" id="BRYB01001604">
    <property type="protein sequence ID" value="GMI29485.1"/>
    <property type="molecule type" value="Genomic_DNA"/>
</dbReference>
<organism evidence="2 3">
    <name type="scientific">Tetraparma gracilis</name>
    <dbReference type="NCBI Taxonomy" id="2962635"/>
    <lineage>
        <taxon>Eukaryota</taxon>
        <taxon>Sar</taxon>
        <taxon>Stramenopiles</taxon>
        <taxon>Ochrophyta</taxon>
        <taxon>Bolidophyceae</taxon>
        <taxon>Parmales</taxon>
        <taxon>Triparmaceae</taxon>
        <taxon>Tetraparma</taxon>
    </lineage>
</organism>
<protein>
    <submittedName>
        <fullName evidence="2">Uncharacterized protein</fullName>
    </submittedName>
</protein>
<dbReference type="PANTHER" id="PTHR47534">
    <property type="entry name" value="YALI0E05731P"/>
    <property type="match status" value="1"/>
</dbReference>
<dbReference type="PRINTS" id="PR00081">
    <property type="entry name" value="GDHRDH"/>
</dbReference>
<comment type="caution">
    <text evidence="2">The sequence shown here is derived from an EMBL/GenBank/DDBJ whole genome shotgun (WGS) entry which is preliminary data.</text>
</comment>
<dbReference type="PANTHER" id="PTHR47534:SF3">
    <property type="entry name" value="ALCOHOL DEHYDROGENASE-LIKE C-TERMINAL DOMAIN-CONTAINING PROTEIN"/>
    <property type="match status" value="1"/>
</dbReference>
<dbReference type="CDD" id="cd05233">
    <property type="entry name" value="SDR_c"/>
    <property type="match status" value="1"/>
</dbReference>
<name>A0ABQ6MN63_9STRA</name>
<dbReference type="InterPro" id="IPR036291">
    <property type="entry name" value="NAD(P)-bd_dom_sf"/>
</dbReference>
<keyword evidence="1" id="KW-0560">Oxidoreductase</keyword>
<dbReference type="InterPro" id="IPR052228">
    <property type="entry name" value="Sec_Metab_Biosynth_Oxidored"/>
</dbReference>
<sequence>MAPLNSLVVGGTSGIGRGIAVTLAKSGSSVTIAGRSASAGNEIVEEMKQAAPNADSSFKFEKVDCFDLSSVKALADRTLQAPLDCLVLTQGMATIQGHTPTKDGLDQKLQLHVYSRHLLAKLISPHLAANANGGQVMSVLSAGVHGSFANYSSDPKLEKSYSVKNAADAAGFYNDIFLEGLANEHAKVAFAHAAPGFVSTSWGTEMPAPLRMLIRPLQYALGKDKYKCGEDMMKNFFQCPQGKLTLVDQHGAVGKASLTAEHDEAKDKVYGHLNEVLSQWC</sequence>
<evidence type="ECO:0000313" key="2">
    <source>
        <dbReference type="EMBL" id="GMI29485.1"/>
    </source>
</evidence>
<gene>
    <name evidence="2" type="ORF">TeGR_g7288</name>
</gene>
<dbReference type="InterPro" id="IPR002347">
    <property type="entry name" value="SDR_fam"/>
</dbReference>